<evidence type="ECO:0000313" key="2">
    <source>
        <dbReference type="EMBL" id="KAK8984565.1"/>
    </source>
</evidence>
<reference evidence="2 3" key="1">
    <citation type="journal article" date="2024" name="G3 (Bethesda)">
        <title>Genome assembly of Hibiscus sabdariffa L. provides insights into metabolisms of medicinal natural products.</title>
        <authorList>
            <person name="Kim T."/>
        </authorList>
    </citation>
    <scope>NUCLEOTIDE SEQUENCE [LARGE SCALE GENOMIC DNA]</scope>
    <source>
        <strain evidence="2">TK-2024</strain>
        <tissue evidence="2">Old leaves</tissue>
    </source>
</reference>
<proteinExistence type="predicted"/>
<comment type="caution">
    <text evidence="2">The sequence shown here is derived from an EMBL/GenBank/DDBJ whole genome shotgun (WGS) entry which is preliminary data.</text>
</comment>
<keyword evidence="3" id="KW-1185">Reference proteome</keyword>
<accession>A0ABR2P7Z3</accession>
<evidence type="ECO:0000256" key="1">
    <source>
        <dbReference type="SAM" id="MobiDB-lite"/>
    </source>
</evidence>
<dbReference type="Proteomes" id="UP001396334">
    <property type="component" value="Unassembled WGS sequence"/>
</dbReference>
<name>A0ABR2P7Z3_9ROSI</name>
<evidence type="ECO:0000313" key="3">
    <source>
        <dbReference type="Proteomes" id="UP001396334"/>
    </source>
</evidence>
<sequence>MFAGAWVVDRRIQVNIAKFGCRSTYWRKKQMKDVSRVANHQTNEGDVQTSFWKNKRVTTLAVNQRRGETSRSQEPFLEDQDGAKEKNLPEELEEVRSEDESLDSNVNKTTFTEKKKVNLLFSTEQVGKKEIIILAEVGSILVEFRIAEMGVKVSVNGIGIDKVGGESSPISCLETFRQSESKRTMVNGGLDKVENFNAVIIGKDFNNYGSQLESQGGVVSRNVPSWVDIANSNRHGEESVNPCFVLDKNISMGFGPVEDSCSFERGFGTASERVECPNELEHTEDEDFKKSLLKHLRLRQWLLNKQKKVSQAISKTSGERILASDLSQVCLSHKYERL</sequence>
<organism evidence="2 3">
    <name type="scientific">Hibiscus sabdariffa</name>
    <name type="common">roselle</name>
    <dbReference type="NCBI Taxonomy" id="183260"/>
    <lineage>
        <taxon>Eukaryota</taxon>
        <taxon>Viridiplantae</taxon>
        <taxon>Streptophyta</taxon>
        <taxon>Embryophyta</taxon>
        <taxon>Tracheophyta</taxon>
        <taxon>Spermatophyta</taxon>
        <taxon>Magnoliopsida</taxon>
        <taxon>eudicotyledons</taxon>
        <taxon>Gunneridae</taxon>
        <taxon>Pentapetalae</taxon>
        <taxon>rosids</taxon>
        <taxon>malvids</taxon>
        <taxon>Malvales</taxon>
        <taxon>Malvaceae</taxon>
        <taxon>Malvoideae</taxon>
        <taxon>Hibiscus</taxon>
    </lineage>
</organism>
<protein>
    <submittedName>
        <fullName evidence="2">Uncharacterized protein</fullName>
    </submittedName>
</protein>
<feature type="region of interest" description="Disordered" evidence="1">
    <location>
        <begin position="62"/>
        <end position="85"/>
    </location>
</feature>
<gene>
    <name evidence="2" type="ORF">V6N11_047786</name>
</gene>
<dbReference type="EMBL" id="JBBPBN010000077">
    <property type="protein sequence ID" value="KAK8984565.1"/>
    <property type="molecule type" value="Genomic_DNA"/>
</dbReference>